<dbReference type="Proteomes" id="UP000321049">
    <property type="component" value="Unassembled WGS sequence"/>
</dbReference>
<accession>A0A511JJY9</accession>
<dbReference type="AlphaFoldDB" id="A0A511JJY9"/>
<dbReference type="InterPro" id="IPR011990">
    <property type="entry name" value="TPR-like_helical_dom_sf"/>
</dbReference>
<protein>
    <recommendedName>
        <fullName evidence="3">Tetratrico peptide repeat group 5 domain-containing protein</fullName>
    </recommendedName>
</protein>
<gene>
    <name evidence="1" type="ORF">CTE05_17720</name>
</gene>
<evidence type="ECO:0000313" key="2">
    <source>
        <dbReference type="Proteomes" id="UP000321049"/>
    </source>
</evidence>
<comment type="caution">
    <text evidence="1">The sequence shown here is derived from an EMBL/GenBank/DDBJ whole genome shotgun (WGS) entry which is preliminary data.</text>
</comment>
<keyword evidence="2" id="KW-1185">Reference proteome</keyword>
<evidence type="ECO:0000313" key="1">
    <source>
        <dbReference type="EMBL" id="GEL98225.1"/>
    </source>
</evidence>
<sequence length="139" mass="15280">MTDERTAADADLATARRLLAEGGDDASDAAAEHADRAVQAYLELGDVPAAADVLWFLGRLDASRGRTDDAARHLREAVEGFVVTHDDRADEVADELFALLRRTGQTDRVEEFLTWRLWLVGTMSGEQERTTAAGRRRAP</sequence>
<reference evidence="1 2" key="1">
    <citation type="submission" date="2019-07" db="EMBL/GenBank/DDBJ databases">
        <title>Whole genome shotgun sequence of Cellulomonas terrae NBRC 100819.</title>
        <authorList>
            <person name="Hosoyama A."/>
            <person name="Uohara A."/>
            <person name="Ohji S."/>
            <person name="Ichikawa N."/>
        </authorList>
    </citation>
    <scope>NUCLEOTIDE SEQUENCE [LARGE SCALE GENOMIC DNA]</scope>
    <source>
        <strain evidence="1 2">NBRC 100819</strain>
    </source>
</reference>
<evidence type="ECO:0008006" key="3">
    <source>
        <dbReference type="Google" id="ProtNLM"/>
    </source>
</evidence>
<dbReference type="Gene3D" id="1.25.40.10">
    <property type="entry name" value="Tetratricopeptide repeat domain"/>
    <property type="match status" value="1"/>
</dbReference>
<organism evidence="1 2">
    <name type="scientific">Cellulomonas terrae</name>
    <dbReference type="NCBI Taxonomy" id="311234"/>
    <lineage>
        <taxon>Bacteria</taxon>
        <taxon>Bacillati</taxon>
        <taxon>Actinomycetota</taxon>
        <taxon>Actinomycetes</taxon>
        <taxon>Micrococcales</taxon>
        <taxon>Cellulomonadaceae</taxon>
        <taxon>Cellulomonas</taxon>
    </lineage>
</organism>
<name>A0A511JJY9_9CELL</name>
<dbReference type="OrthoDB" id="4828133at2"/>
<dbReference type="RefSeq" id="WP_146845754.1">
    <property type="nucleotide sequence ID" value="NZ_BJWH01000007.1"/>
</dbReference>
<dbReference type="EMBL" id="BJWH01000007">
    <property type="protein sequence ID" value="GEL98225.1"/>
    <property type="molecule type" value="Genomic_DNA"/>
</dbReference>
<proteinExistence type="predicted"/>
<dbReference type="SUPFAM" id="SSF48452">
    <property type="entry name" value="TPR-like"/>
    <property type="match status" value="1"/>
</dbReference>